<proteinExistence type="predicted"/>
<feature type="non-terminal residue" evidence="1">
    <location>
        <position position="1"/>
    </location>
</feature>
<evidence type="ECO:0000313" key="1">
    <source>
        <dbReference type="EMBL" id="GAH35309.1"/>
    </source>
</evidence>
<dbReference type="EMBL" id="BARU01006673">
    <property type="protein sequence ID" value="GAH35309.1"/>
    <property type="molecule type" value="Genomic_DNA"/>
</dbReference>
<dbReference type="SUPFAM" id="SSF56317">
    <property type="entry name" value="Carbon-nitrogen hydrolase"/>
    <property type="match status" value="1"/>
</dbReference>
<evidence type="ECO:0008006" key="2">
    <source>
        <dbReference type="Google" id="ProtNLM"/>
    </source>
</evidence>
<organism evidence="1">
    <name type="scientific">marine sediment metagenome</name>
    <dbReference type="NCBI Taxonomy" id="412755"/>
    <lineage>
        <taxon>unclassified sequences</taxon>
        <taxon>metagenomes</taxon>
        <taxon>ecological metagenomes</taxon>
    </lineage>
</organism>
<sequence length="82" mass="9431">TIACNAVGRHEISGEVFWGGSGLWAPSGINIVKASNYHEELLIVRNVDIKGERKKEQDDFNHGMDFNEIYRHLEDKRTFTRL</sequence>
<dbReference type="AlphaFoldDB" id="X1G132"/>
<dbReference type="InterPro" id="IPR036526">
    <property type="entry name" value="C-N_Hydrolase_sf"/>
</dbReference>
<accession>X1G132</accession>
<reference evidence="1" key="1">
    <citation type="journal article" date="2014" name="Front. Microbiol.">
        <title>High frequency of phylogenetically diverse reductive dehalogenase-homologous genes in deep subseafloor sedimentary metagenomes.</title>
        <authorList>
            <person name="Kawai M."/>
            <person name="Futagami T."/>
            <person name="Toyoda A."/>
            <person name="Takaki Y."/>
            <person name="Nishi S."/>
            <person name="Hori S."/>
            <person name="Arai W."/>
            <person name="Tsubouchi T."/>
            <person name="Morono Y."/>
            <person name="Uchiyama I."/>
            <person name="Ito T."/>
            <person name="Fujiyama A."/>
            <person name="Inagaki F."/>
            <person name="Takami H."/>
        </authorList>
    </citation>
    <scope>NUCLEOTIDE SEQUENCE</scope>
    <source>
        <strain evidence="1">Expedition CK06-06</strain>
    </source>
</reference>
<comment type="caution">
    <text evidence="1">The sequence shown here is derived from an EMBL/GenBank/DDBJ whole genome shotgun (WGS) entry which is preliminary data.</text>
</comment>
<gene>
    <name evidence="1" type="ORF">S03H2_13145</name>
</gene>
<dbReference type="Gene3D" id="3.60.110.10">
    <property type="entry name" value="Carbon-nitrogen hydrolase"/>
    <property type="match status" value="1"/>
</dbReference>
<name>X1G132_9ZZZZ</name>
<protein>
    <recommendedName>
        <fullName evidence="2">CN hydrolase domain-containing protein</fullName>
    </recommendedName>
</protein>